<keyword evidence="1" id="KW-0472">Membrane</keyword>
<keyword evidence="1" id="KW-0812">Transmembrane</keyword>
<reference evidence="2 3" key="1">
    <citation type="submission" date="2012-06" db="EMBL/GenBank/DDBJ databases">
        <title>Finished chromosome of genome of Crinalium epipsammum PCC 9333.</title>
        <authorList>
            <consortium name="US DOE Joint Genome Institute"/>
            <person name="Gugger M."/>
            <person name="Coursin T."/>
            <person name="Rippka R."/>
            <person name="Tandeau De Marsac N."/>
            <person name="Huntemann M."/>
            <person name="Wei C.-L."/>
            <person name="Han J."/>
            <person name="Detter J.C."/>
            <person name="Han C."/>
            <person name="Tapia R."/>
            <person name="Davenport K."/>
            <person name="Daligault H."/>
            <person name="Erkkila T."/>
            <person name="Gu W."/>
            <person name="Munk A.C.C."/>
            <person name="Teshima H."/>
            <person name="Xu Y."/>
            <person name="Chain P."/>
            <person name="Chen A."/>
            <person name="Krypides N."/>
            <person name="Mavromatis K."/>
            <person name="Markowitz V."/>
            <person name="Szeto E."/>
            <person name="Ivanova N."/>
            <person name="Mikhailova N."/>
            <person name="Ovchinnikova G."/>
            <person name="Pagani I."/>
            <person name="Pati A."/>
            <person name="Goodwin L."/>
            <person name="Peters L."/>
            <person name="Pitluck S."/>
            <person name="Woyke T."/>
            <person name="Kerfeld C."/>
        </authorList>
    </citation>
    <scope>NUCLEOTIDE SEQUENCE [LARGE SCALE GENOMIC DNA]</scope>
    <source>
        <strain evidence="2 3">PCC 9333</strain>
    </source>
</reference>
<dbReference type="STRING" id="1173022.Cri9333_1224"/>
<feature type="transmembrane region" description="Helical" evidence="1">
    <location>
        <begin position="60"/>
        <end position="81"/>
    </location>
</feature>
<dbReference type="Proteomes" id="UP000010472">
    <property type="component" value="Chromosome"/>
</dbReference>
<keyword evidence="3" id="KW-1185">Reference proteome</keyword>
<dbReference type="EMBL" id="CP003620">
    <property type="protein sequence ID" value="AFZ12125.1"/>
    <property type="molecule type" value="Genomic_DNA"/>
</dbReference>
<accession>K9VYA3</accession>
<sequence>MNKANTEINDLQLPRQGVLGIWDLIVGRGMSVSELWLCLTPALLATTAVPLYAIKNNLGWNVWQLIIAAIFAFDLVGGAIVNATPTAKRWHHKVENGFKYHFLFITLHLHPFIISWLYLDGELKYSFVIYTYLIIATLIILLSPLYLQGSVVMLLYIGSILLNNYILSPVPGMEWFPAVYFLKLLVSYLPSKSSSTI</sequence>
<evidence type="ECO:0000313" key="3">
    <source>
        <dbReference type="Proteomes" id="UP000010472"/>
    </source>
</evidence>
<proteinExistence type="predicted"/>
<protein>
    <submittedName>
        <fullName evidence="2">Uncharacterized protein</fullName>
    </submittedName>
</protein>
<dbReference type="eggNOG" id="ENOG502ZC7Q">
    <property type="taxonomic scope" value="Bacteria"/>
</dbReference>
<keyword evidence="1" id="KW-1133">Transmembrane helix</keyword>
<evidence type="ECO:0000313" key="2">
    <source>
        <dbReference type="EMBL" id="AFZ12125.1"/>
    </source>
</evidence>
<dbReference type="OrthoDB" id="1550909at2"/>
<feature type="transmembrane region" description="Helical" evidence="1">
    <location>
        <begin position="102"/>
        <end position="119"/>
    </location>
</feature>
<evidence type="ECO:0000256" key="1">
    <source>
        <dbReference type="SAM" id="Phobius"/>
    </source>
</evidence>
<name>K9VYA3_9CYAN</name>
<dbReference type="HOGENOM" id="CLU_118070_0_0_3"/>
<dbReference type="KEGG" id="cep:Cri9333_1224"/>
<feature type="transmembrane region" description="Helical" evidence="1">
    <location>
        <begin position="35"/>
        <end position="54"/>
    </location>
</feature>
<organism evidence="2 3">
    <name type="scientific">Crinalium epipsammum PCC 9333</name>
    <dbReference type="NCBI Taxonomy" id="1173022"/>
    <lineage>
        <taxon>Bacteria</taxon>
        <taxon>Bacillati</taxon>
        <taxon>Cyanobacteriota</taxon>
        <taxon>Cyanophyceae</taxon>
        <taxon>Gomontiellales</taxon>
        <taxon>Gomontiellaceae</taxon>
        <taxon>Crinalium</taxon>
    </lineage>
</organism>
<gene>
    <name evidence="2" type="ORF">Cri9333_1224</name>
</gene>
<feature type="transmembrane region" description="Helical" evidence="1">
    <location>
        <begin position="149"/>
        <end position="167"/>
    </location>
</feature>
<dbReference type="AlphaFoldDB" id="K9VYA3"/>
<dbReference type="RefSeq" id="WP_015202247.1">
    <property type="nucleotide sequence ID" value="NC_019753.1"/>
</dbReference>
<feature type="transmembrane region" description="Helical" evidence="1">
    <location>
        <begin position="125"/>
        <end position="142"/>
    </location>
</feature>